<dbReference type="GO" id="GO:0022627">
    <property type="term" value="C:cytosolic small ribosomal subunit"/>
    <property type="evidence" value="ECO:0007669"/>
    <property type="project" value="TreeGrafter"/>
</dbReference>
<accession>A0A1F5SBZ4</accession>
<comment type="similarity">
    <text evidence="1">Belongs to the universal ribosomal protein uS9 family.</text>
</comment>
<evidence type="ECO:0000256" key="2">
    <source>
        <dbReference type="ARBA" id="ARBA00022980"/>
    </source>
</evidence>
<dbReference type="Proteomes" id="UP000178783">
    <property type="component" value="Unassembled WGS sequence"/>
</dbReference>
<dbReference type="AlphaFoldDB" id="A0A1F5SBZ4"/>
<evidence type="ECO:0000256" key="4">
    <source>
        <dbReference type="ARBA" id="ARBA00035259"/>
    </source>
</evidence>
<name>A0A1F5SBZ4_9BACT</name>
<evidence type="ECO:0000256" key="5">
    <source>
        <dbReference type="ARBA" id="ARBA00035523"/>
    </source>
</evidence>
<dbReference type="SUPFAM" id="SSF54211">
    <property type="entry name" value="Ribosomal protein S5 domain 2-like"/>
    <property type="match status" value="1"/>
</dbReference>
<reference evidence="7 8" key="1">
    <citation type="journal article" date="2016" name="Nat. Commun.">
        <title>Thousands of microbial genomes shed light on interconnected biogeochemical processes in an aquifer system.</title>
        <authorList>
            <person name="Anantharaman K."/>
            <person name="Brown C.T."/>
            <person name="Hug L.A."/>
            <person name="Sharon I."/>
            <person name="Castelle C.J."/>
            <person name="Probst A.J."/>
            <person name="Thomas B.C."/>
            <person name="Singh A."/>
            <person name="Wilkins M.J."/>
            <person name="Karaoz U."/>
            <person name="Brodie E.L."/>
            <person name="Williams K.H."/>
            <person name="Hubbard S.S."/>
            <person name="Banfield J.F."/>
        </authorList>
    </citation>
    <scope>NUCLEOTIDE SEQUENCE [LARGE SCALE GENOMIC DNA]</scope>
</reference>
<organism evidence="7 8">
    <name type="scientific">Candidatus Falkowbacteria bacterium RIFCSPLOWO2_02_FULL_45_21</name>
    <dbReference type="NCBI Taxonomy" id="1797989"/>
    <lineage>
        <taxon>Bacteria</taxon>
        <taxon>Candidatus Falkowiibacteriota</taxon>
    </lineage>
</organism>
<dbReference type="STRING" id="1797989.A3H66_00920"/>
<dbReference type="PANTHER" id="PTHR21569:SF1">
    <property type="entry name" value="SMALL RIBOSOMAL SUBUNIT PROTEIN US9M"/>
    <property type="match status" value="1"/>
</dbReference>
<dbReference type="EMBL" id="MFFW01000038">
    <property type="protein sequence ID" value="OGF24082.1"/>
    <property type="molecule type" value="Genomic_DNA"/>
</dbReference>
<feature type="compositionally biased region" description="Basic residues" evidence="6">
    <location>
        <begin position="132"/>
        <end position="151"/>
    </location>
</feature>
<proteinExistence type="inferred from homology"/>
<dbReference type="Gene3D" id="3.30.230.10">
    <property type="match status" value="1"/>
</dbReference>
<gene>
    <name evidence="7" type="ORF">A3H66_00920</name>
</gene>
<dbReference type="InterPro" id="IPR014721">
    <property type="entry name" value="Ribsml_uS5_D2-typ_fold_subgr"/>
</dbReference>
<comment type="caution">
    <text evidence="7">The sequence shown here is derived from an EMBL/GenBank/DDBJ whole genome shotgun (WGS) entry which is preliminary data.</text>
</comment>
<dbReference type="FunFam" id="3.30.230.10:FF:000001">
    <property type="entry name" value="30S ribosomal protein S9"/>
    <property type="match status" value="1"/>
</dbReference>
<evidence type="ECO:0000313" key="8">
    <source>
        <dbReference type="Proteomes" id="UP000178783"/>
    </source>
</evidence>
<dbReference type="InterPro" id="IPR000754">
    <property type="entry name" value="Ribosomal_uS9"/>
</dbReference>
<evidence type="ECO:0000256" key="6">
    <source>
        <dbReference type="SAM" id="MobiDB-lite"/>
    </source>
</evidence>
<dbReference type="GO" id="GO:0003723">
    <property type="term" value="F:RNA binding"/>
    <property type="evidence" value="ECO:0007669"/>
    <property type="project" value="TreeGrafter"/>
</dbReference>
<dbReference type="GO" id="GO:0003735">
    <property type="term" value="F:structural constituent of ribosome"/>
    <property type="evidence" value="ECO:0007669"/>
    <property type="project" value="InterPro"/>
</dbReference>
<dbReference type="NCBIfam" id="NF001099">
    <property type="entry name" value="PRK00132.1"/>
    <property type="match status" value="1"/>
</dbReference>
<feature type="region of interest" description="Disordered" evidence="6">
    <location>
        <begin position="126"/>
        <end position="151"/>
    </location>
</feature>
<dbReference type="Pfam" id="PF00380">
    <property type="entry name" value="Ribosomal_S9"/>
    <property type="match status" value="1"/>
</dbReference>
<dbReference type="InterPro" id="IPR020568">
    <property type="entry name" value="Ribosomal_Su5_D2-typ_SF"/>
</dbReference>
<sequence length="151" mass="16749">MAEIDKNSLKTASVDSDHIKLKDKYISAIGRRKTSTAQVRLYKNGQGAITVNGFKADQYFKDGELLTIAGQPLKLSGLVKDINLSIMVSGGGKKCQAEAIRHGIARTLVLINPELKPSLKVKGWVKRDARKKERKKPGLKKARRAPQWAKR</sequence>
<evidence type="ECO:0000256" key="3">
    <source>
        <dbReference type="ARBA" id="ARBA00023274"/>
    </source>
</evidence>
<evidence type="ECO:0000313" key="7">
    <source>
        <dbReference type="EMBL" id="OGF24082.1"/>
    </source>
</evidence>
<keyword evidence="3" id="KW-0687">Ribonucleoprotein</keyword>
<dbReference type="InterPro" id="IPR023035">
    <property type="entry name" value="Ribosomal_uS9_bac/plastid"/>
</dbReference>
<keyword evidence="2 7" id="KW-0689">Ribosomal protein</keyword>
<protein>
    <recommendedName>
        <fullName evidence="4">Small ribosomal subunit protein uS9</fullName>
    </recommendedName>
    <alternativeName>
        <fullName evidence="5">30S ribosomal protein S9</fullName>
    </alternativeName>
</protein>
<dbReference type="PANTHER" id="PTHR21569">
    <property type="entry name" value="RIBOSOMAL PROTEIN S9"/>
    <property type="match status" value="1"/>
</dbReference>
<dbReference type="GO" id="GO:0006412">
    <property type="term" value="P:translation"/>
    <property type="evidence" value="ECO:0007669"/>
    <property type="project" value="InterPro"/>
</dbReference>
<evidence type="ECO:0000256" key="1">
    <source>
        <dbReference type="ARBA" id="ARBA00005251"/>
    </source>
</evidence>